<feature type="compositionally biased region" description="Low complexity" evidence="1">
    <location>
        <begin position="14"/>
        <end position="25"/>
    </location>
</feature>
<dbReference type="Proteomes" id="UP001291653">
    <property type="component" value="Unassembled WGS sequence"/>
</dbReference>
<evidence type="ECO:0000313" key="3">
    <source>
        <dbReference type="Proteomes" id="UP001291653"/>
    </source>
</evidence>
<feature type="compositionally biased region" description="Basic and acidic residues" evidence="1">
    <location>
        <begin position="94"/>
        <end position="104"/>
    </location>
</feature>
<evidence type="ECO:0000313" key="2">
    <source>
        <dbReference type="EMBL" id="GLF93566.1"/>
    </source>
</evidence>
<feature type="region of interest" description="Disordered" evidence="1">
    <location>
        <begin position="1"/>
        <end position="38"/>
    </location>
</feature>
<proteinExistence type="predicted"/>
<dbReference type="EMBL" id="BSBI01000002">
    <property type="protein sequence ID" value="GLF93566.1"/>
    <property type="molecule type" value="Genomic_DNA"/>
</dbReference>
<organism evidence="2 3">
    <name type="scientific">Streptomyces yaizuensis</name>
    <dbReference type="NCBI Taxonomy" id="2989713"/>
    <lineage>
        <taxon>Bacteria</taxon>
        <taxon>Bacillati</taxon>
        <taxon>Actinomycetota</taxon>
        <taxon>Actinomycetes</taxon>
        <taxon>Kitasatosporales</taxon>
        <taxon>Streptomycetaceae</taxon>
        <taxon>Streptomyces</taxon>
    </lineage>
</organism>
<name>A0ABQ5NT67_9ACTN</name>
<sequence>MPAPPPPYPRARARGPLRGAPAPAGSVPTGRAGGSTGADPVGELIRWAAAGSLLVPVVLAAFGHPPGEAVVAGLCLAALTAVCRAVLRHAERGAALARARERAAARAPRGPGSGESGRHRRARGSPAPRRTGRDGTGPTPRD</sequence>
<gene>
    <name evidence="2" type="ORF">SYYSPA8_04735</name>
</gene>
<accession>A0ABQ5NT67</accession>
<keyword evidence="3" id="KW-1185">Reference proteome</keyword>
<reference evidence="2 3" key="1">
    <citation type="submission" date="2022-10" db="EMBL/GenBank/DDBJ databases">
        <title>Draft genome sequence of Streptomyces sp. YSPA8.</title>
        <authorList>
            <person name="Moriuchi R."/>
            <person name="Dohra H."/>
            <person name="Yamamura H."/>
            <person name="Kodani S."/>
        </authorList>
    </citation>
    <scope>NUCLEOTIDE SEQUENCE [LARGE SCALE GENOMIC DNA]</scope>
    <source>
        <strain evidence="2 3">YSPA8</strain>
    </source>
</reference>
<protein>
    <submittedName>
        <fullName evidence="2">DHH family phosphoesterase</fullName>
    </submittedName>
</protein>
<evidence type="ECO:0000256" key="1">
    <source>
        <dbReference type="SAM" id="MobiDB-lite"/>
    </source>
</evidence>
<dbReference type="RefSeq" id="WP_323445673.1">
    <property type="nucleotide sequence ID" value="NZ_BSBI01000002.1"/>
</dbReference>
<feature type="region of interest" description="Disordered" evidence="1">
    <location>
        <begin position="94"/>
        <end position="142"/>
    </location>
</feature>
<comment type="caution">
    <text evidence="2">The sequence shown here is derived from an EMBL/GenBank/DDBJ whole genome shotgun (WGS) entry which is preliminary data.</text>
</comment>